<organism evidence="2 3">
    <name type="scientific">Acorus gramineus</name>
    <name type="common">Dwarf sweet flag</name>
    <dbReference type="NCBI Taxonomy" id="55184"/>
    <lineage>
        <taxon>Eukaryota</taxon>
        <taxon>Viridiplantae</taxon>
        <taxon>Streptophyta</taxon>
        <taxon>Embryophyta</taxon>
        <taxon>Tracheophyta</taxon>
        <taxon>Spermatophyta</taxon>
        <taxon>Magnoliopsida</taxon>
        <taxon>Liliopsida</taxon>
        <taxon>Acoraceae</taxon>
        <taxon>Acorus</taxon>
    </lineage>
</organism>
<sequence>MANSPSDVLAVELFQCECHMKKPLRVVPLFEKLADLEVAPAALSRHETDNSGPQKNTQSLSHVNISHNYKYSQIHANNNNKTPGTKNNRKLTGSPIQREATPELKYGRMNIGSRPSKWKPTGGIKYFCAIPLIFARTQTRFHPPVWLGYGAAFKHVMEKEIRNLHTLHEMYNA</sequence>
<evidence type="ECO:0000313" key="2">
    <source>
        <dbReference type="EMBL" id="KAK1258370.1"/>
    </source>
</evidence>
<reference evidence="2" key="1">
    <citation type="journal article" date="2023" name="Nat. Commun.">
        <title>Diploid and tetraploid genomes of Acorus and the evolution of monocots.</title>
        <authorList>
            <person name="Ma L."/>
            <person name="Liu K.W."/>
            <person name="Li Z."/>
            <person name="Hsiao Y.Y."/>
            <person name="Qi Y."/>
            <person name="Fu T."/>
            <person name="Tang G.D."/>
            <person name="Zhang D."/>
            <person name="Sun W.H."/>
            <person name="Liu D.K."/>
            <person name="Li Y."/>
            <person name="Chen G.Z."/>
            <person name="Liu X.D."/>
            <person name="Liao X.Y."/>
            <person name="Jiang Y.T."/>
            <person name="Yu X."/>
            <person name="Hao Y."/>
            <person name="Huang J."/>
            <person name="Zhao X.W."/>
            <person name="Ke S."/>
            <person name="Chen Y.Y."/>
            <person name="Wu W.L."/>
            <person name="Hsu J.L."/>
            <person name="Lin Y.F."/>
            <person name="Huang M.D."/>
            <person name="Li C.Y."/>
            <person name="Huang L."/>
            <person name="Wang Z.W."/>
            <person name="Zhao X."/>
            <person name="Zhong W.Y."/>
            <person name="Peng D.H."/>
            <person name="Ahmad S."/>
            <person name="Lan S."/>
            <person name="Zhang J.S."/>
            <person name="Tsai W.C."/>
            <person name="Van de Peer Y."/>
            <person name="Liu Z.J."/>
        </authorList>
    </citation>
    <scope>NUCLEOTIDE SEQUENCE</scope>
    <source>
        <strain evidence="2">SCP</strain>
    </source>
</reference>
<dbReference type="InterPro" id="IPR015813">
    <property type="entry name" value="Pyrv/PenolPyrv_kinase-like_dom"/>
</dbReference>
<feature type="compositionally biased region" description="Low complexity" evidence="1">
    <location>
        <begin position="77"/>
        <end position="86"/>
    </location>
</feature>
<feature type="region of interest" description="Disordered" evidence="1">
    <location>
        <begin position="75"/>
        <end position="94"/>
    </location>
</feature>
<keyword evidence="3" id="KW-1185">Reference proteome</keyword>
<dbReference type="PANTHER" id="PTHR30523:SF33">
    <property type="entry name" value="PHOSPHOENOLPYRUVATE CARBOXYLASE 3"/>
    <property type="match status" value="1"/>
</dbReference>
<dbReference type="GO" id="GO:0008964">
    <property type="term" value="F:phosphoenolpyruvate carboxylase activity"/>
    <property type="evidence" value="ECO:0007669"/>
    <property type="project" value="InterPro"/>
</dbReference>
<dbReference type="Proteomes" id="UP001179952">
    <property type="component" value="Unassembled WGS sequence"/>
</dbReference>
<dbReference type="GO" id="GO:0048366">
    <property type="term" value="P:leaf development"/>
    <property type="evidence" value="ECO:0007669"/>
    <property type="project" value="TreeGrafter"/>
</dbReference>
<gene>
    <name evidence="2" type="ORF">QJS04_geneDACA006989</name>
</gene>
<proteinExistence type="predicted"/>
<protein>
    <submittedName>
        <fullName evidence="2">Phosphoenolpyruvate carboxylase</fullName>
    </submittedName>
</protein>
<dbReference type="InterPro" id="IPR021135">
    <property type="entry name" value="PEP_COase"/>
</dbReference>
<dbReference type="EMBL" id="JAUJYN010000018">
    <property type="protein sequence ID" value="KAK1258370.1"/>
    <property type="molecule type" value="Genomic_DNA"/>
</dbReference>
<dbReference type="GO" id="GO:0005829">
    <property type="term" value="C:cytosol"/>
    <property type="evidence" value="ECO:0007669"/>
    <property type="project" value="TreeGrafter"/>
</dbReference>
<dbReference type="SUPFAM" id="SSF51621">
    <property type="entry name" value="Phosphoenolpyruvate/pyruvate domain"/>
    <property type="match status" value="2"/>
</dbReference>
<dbReference type="PANTHER" id="PTHR30523">
    <property type="entry name" value="PHOSPHOENOLPYRUVATE CARBOXYLASE"/>
    <property type="match status" value="1"/>
</dbReference>
<dbReference type="GO" id="GO:0006099">
    <property type="term" value="P:tricarboxylic acid cycle"/>
    <property type="evidence" value="ECO:0007669"/>
    <property type="project" value="InterPro"/>
</dbReference>
<dbReference type="GO" id="GO:0048046">
    <property type="term" value="C:apoplast"/>
    <property type="evidence" value="ECO:0007669"/>
    <property type="project" value="TreeGrafter"/>
</dbReference>
<dbReference type="Pfam" id="PF00311">
    <property type="entry name" value="PEPcase"/>
    <property type="match status" value="2"/>
</dbReference>
<comment type="caution">
    <text evidence="2">The sequence shown here is derived from an EMBL/GenBank/DDBJ whole genome shotgun (WGS) entry which is preliminary data.</text>
</comment>
<dbReference type="GO" id="GO:0015977">
    <property type="term" value="P:carbon fixation"/>
    <property type="evidence" value="ECO:0007669"/>
    <property type="project" value="InterPro"/>
</dbReference>
<dbReference type="GO" id="GO:0009507">
    <property type="term" value="C:chloroplast"/>
    <property type="evidence" value="ECO:0007669"/>
    <property type="project" value="TreeGrafter"/>
</dbReference>
<dbReference type="AlphaFoldDB" id="A0AAV9A2K6"/>
<evidence type="ECO:0000313" key="3">
    <source>
        <dbReference type="Proteomes" id="UP001179952"/>
    </source>
</evidence>
<accession>A0AAV9A2K6</accession>
<reference evidence="2" key="2">
    <citation type="submission" date="2023-06" db="EMBL/GenBank/DDBJ databases">
        <authorList>
            <person name="Ma L."/>
            <person name="Liu K.-W."/>
            <person name="Li Z."/>
            <person name="Hsiao Y.-Y."/>
            <person name="Qi Y."/>
            <person name="Fu T."/>
            <person name="Tang G."/>
            <person name="Zhang D."/>
            <person name="Sun W.-H."/>
            <person name="Liu D.-K."/>
            <person name="Li Y."/>
            <person name="Chen G.-Z."/>
            <person name="Liu X.-D."/>
            <person name="Liao X.-Y."/>
            <person name="Jiang Y.-T."/>
            <person name="Yu X."/>
            <person name="Hao Y."/>
            <person name="Huang J."/>
            <person name="Zhao X.-W."/>
            <person name="Ke S."/>
            <person name="Chen Y.-Y."/>
            <person name="Wu W.-L."/>
            <person name="Hsu J.-L."/>
            <person name="Lin Y.-F."/>
            <person name="Huang M.-D."/>
            <person name="Li C.-Y."/>
            <person name="Huang L."/>
            <person name="Wang Z.-W."/>
            <person name="Zhao X."/>
            <person name="Zhong W.-Y."/>
            <person name="Peng D.-H."/>
            <person name="Ahmad S."/>
            <person name="Lan S."/>
            <person name="Zhang J.-S."/>
            <person name="Tsai W.-C."/>
            <person name="Van De Peer Y."/>
            <person name="Liu Z.-J."/>
        </authorList>
    </citation>
    <scope>NUCLEOTIDE SEQUENCE</scope>
    <source>
        <strain evidence="2">SCP</strain>
        <tissue evidence="2">Leaves</tissue>
    </source>
</reference>
<name>A0AAV9A2K6_ACOGR</name>
<evidence type="ECO:0000256" key="1">
    <source>
        <dbReference type="SAM" id="MobiDB-lite"/>
    </source>
</evidence>